<evidence type="ECO:0000256" key="6">
    <source>
        <dbReference type="ARBA" id="ARBA00023136"/>
    </source>
</evidence>
<dbReference type="CDD" id="cd06261">
    <property type="entry name" value="TM_PBP2"/>
    <property type="match status" value="1"/>
</dbReference>
<dbReference type="PROSITE" id="PS50928">
    <property type="entry name" value="ABC_TM1"/>
    <property type="match status" value="1"/>
</dbReference>
<evidence type="ECO:0000256" key="2">
    <source>
        <dbReference type="ARBA" id="ARBA00022448"/>
    </source>
</evidence>
<sequence length="275" mass="30548">MQTSLGKKTMIHVILAVLSVINIIPIVWMVVSSFKSEEDYATNPLGLPKLWQVSNYTSAWKVAHLGTYFWNSVIVTVGAIVLTVLLGALTSYFLSRFHFRLRGWLYGLFIIGMTIPIHATLVPIFIIMKNVGLLNSHLSLVLPYTAFHLSITIFILVGFMQAFPKDIEESAVMDGAGIYRIFWSIILPMTRPALATVIIINFIYNWNEFLFALVLINKAALKTLPLGLANFAGTETRFQTLQMAALSMALVPLVGFYLAMEKQLVQGMTAGAVKG</sequence>
<dbReference type="Gene3D" id="1.10.3720.10">
    <property type="entry name" value="MetI-like"/>
    <property type="match status" value="1"/>
</dbReference>
<evidence type="ECO:0000313" key="9">
    <source>
        <dbReference type="EMBL" id="MZQ86614.1"/>
    </source>
</evidence>
<keyword evidence="10" id="KW-1185">Reference proteome</keyword>
<evidence type="ECO:0000256" key="3">
    <source>
        <dbReference type="ARBA" id="ARBA00022475"/>
    </source>
</evidence>
<comment type="similarity">
    <text evidence="7">Belongs to the binding-protein-dependent transport system permease family.</text>
</comment>
<keyword evidence="3" id="KW-1003">Cell membrane</keyword>
<feature type="transmembrane region" description="Helical" evidence="7">
    <location>
        <begin position="241"/>
        <end position="260"/>
    </location>
</feature>
<reference evidence="9 10" key="1">
    <citation type="submission" date="2019-12" db="EMBL/GenBank/DDBJ databases">
        <title>Paenibacillus sp. nov. sp. isolated from soil.</title>
        <authorList>
            <person name="Kim J."/>
            <person name="Jeong S.E."/>
            <person name="Jung H.S."/>
            <person name="Jeon C.O."/>
        </authorList>
    </citation>
    <scope>NUCLEOTIDE SEQUENCE [LARGE SCALE GENOMIC DNA]</scope>
    <source>
        <strain evidence="9 10">5J-6</strain>
    </source>
</reference>
<evidence type="ECO:0000256" key="5">
    <source>
        <dbReference type="ARBA" id="ARBA00022989"/>
    </source>
</evidence>
<accession>A0A6L8V8T7</accession>
<keyword evidence="4 7" id="KW-0812">Transmembrane</keyword>
<keyword evidence="5 7" id="KW-1133">Transmembrane helix</keyword>
<keyword evidence="2 7" id="KW-0813">Transport</keyword>
<feature type="domain" description="ABC transmembrane type-1" evidence="8">
    <location>
        <begin position="69"/>
        <end position="259"/>
    </location>
</feature>
<dbReference type="PANTHER" id="PTHR43744:SF12">
    <property type="entry name" value="ABC TRANSPORTER PERMEASE PROTEIN MG189-RELATED"/>
    <property type="match status" value="1"/>
</dbReference>
<proteinExistence type="inferred from homology"/>
<name>A0A6L8V8T7_9BACL</name>
<feature type="transmembrane region" description="Helical" evidence="7">
    <location>
        <begin position="181"/>
        <end position="203"/>
    </location>
</feature>
<evidence type="ECO:0000256" key="4">
    <source>
        <dbReference type="ARBA" id="ARBA00022692"/>
    </source>
</evidence>
<organism evidence="9 10">
    <name type="scientific">Paenibacillus silvestris</name>
    <dbReference type="NCBI Taxonomy" id="2606219"/>
    <lineage>
        <taxon>Bacteria</taxon>
        <taxon>Bacillati</taxon>
        <taxon>Bacillota</taxon>
        <taxon>Bacilli</taxon>
        <taxon>Bacillales</taxon>
        <taxon>Paenibacillaceae</taxon>
        <taxon>Paenibacillus</taxon>
    </lineage>
</organism>
<dbReference type="InterPro" id="IPR035906">
    <property type="entry name" value="MetI-like_sf"/>
</dbReference>
<evidence type="ECO:0000256" key="7">
    <source>
        <dbReference type="RuleBase" id="RU363032"/>
    </source>
</evidence>
<dbReference type="SUPFAM" id="SSF161098">
    <property type="entry name" value="MetI-like"/>
    <property type="match status" value="1"/>
</dbReference>
<evidence type="ECO:0000259" key="8">
    <source>
        <dbReference type="PROSITE" id="PS50928"/>
    </source>
</evidence>
<feature type="transmembrane region" description="Helical" evidence="7">
    <location>
        <begin position="106"/>
        <end position="128"/>
    </location>
</feature>
<evidence type="ECO:0000256" key="1">
    <source>
        <dbReference type="ARBA" id="ARBA00004651"/>
    </source>
</evidence>
<keyword evidence="6 7" id="KW-0472">Membrane</keyword>
<gene>
    <name evidence="9" type="ORF">GQF01_31365</name>
</gene>
<feature type="transmembrane region" description="Helical" evidence="7">
    <location>
        <begin position="68"/>
        <end position="94"/>
    </location>
</feature>
<dbReference type="GO" id="GO:0055085">
    <property type="term" value="P:transmembrane transport"/>
    <property type="evidence" value="ECO:0007669"/>
    <property type="project" value="InterPro"/>
</dbReference>
<dbReference type="AlphaFoldDB" id="A0A6L8V8T7"/>
<dbReference type="InterPro" id="IPR000515">
    <property type="entry name" value="MetI-like"/>
</dbReference>
<evidence type="ECO:0000313" key="10">
    <source>
        <dbReference type="Proteomes" id="UP000481087"/>
    </source>
</evidence>
<dbReference type="Proteomes" id="UP000481087">
    <property type="component" value="Unassembled WGS sequence"/>
</dbReference>
<feature type="transmembrane region" description="Helical" evidence="7">
    <location>
        <begin position="140"/>
        <end position="160"/>
    </location>
</feature>
<protein>
    <submittedName>
        <fullName evidence="9">ABC transporter permease subunit</fullName>
    </submittedName>
</protein>
<feature type="transmembrane region" description="Helical" evidence="7">
    <location>
        <begin position="12"/>
        <end position="31"/>
    </location>
</feature>
<dbReference type="EMBL" id="WTUZ01000039">
    <property type="protein sequence ID" value="MZQ86614.1"/>
    <property type="molecule type" value="Genomic_DNA"/>
</dbReference>
<dbReference type="PANTHER" id="PTHR43744">
    <property type="entry name" value="ABC TRANSPORTER PERMEASE PROTEIN MG189-RELATED-RELATED"/>
    <property type="match status" value="1"/>
</dbReference>
<dbReference type="Pfam" id="PF00528">
    <property type="entry name" value="BPD_transp_1"/>
    <property type="match status" value="1"/>
</dbReference>
<comment type="caution">
    <text evidence="9">The sequence shown here is derived from an EMBL/GenBank/DDBJ whole genome shotgun (WGS) entry which is preliminary data.</text>
</comment>
<comment type="subcellular location">
    <subcellularLocation>
        <location evidence="1 7">Cell membrane</location>
        <topology evidence="1 7">Multi-pass membrane protein</topology>
    </subcellularLocation>
</comment>
<dbReference type="GO" id="GO:0005886">
    <property type="term" value="C:plasma membrane"/>
    <property type="evidence" value="ECO:0007669"/>
    <property type="project" value="UniProtKB-SubCell"/>
</dbReference>